<evidence type="ECO:0000256" key="1">
    <source>
        <dbReference type="SAM" id="MobiDB-lite"/>
    </source>
</evidence>
<dbReference type="FunFam" id="3.40.50.1820:FF:000298">
    <property type="entry name" value="Bem46-like serine peptidase"/>
    <property type="match status" value="1"/>
</dbReference>
<reference evidence="5 6" key="1">
    <citation type="submission" date="2018-10" db="EMBL/GenBank/DDBJ databases">
        <title>A high-quality apple genome assembly.</title>
        <authorList>
            <person name="Hu J."/>
        </authorList>
    </citation>
    <scope>NUCLEOTIDE SEQUENCE [LARGE SCALE GENOMIC DNA]</scope>
    <source>
        <strain evidence="6">cv. HFTH1</strain>
        <tissue evidence="5">Young leaf</tissue>
    </source>
</reference>
<dbReference type="Pfam" id="PF00326">
    <property type="entry name" value="Peptidase_S9"/>
    <property type="match status" value="1"/>
</dbReference>
<evidence type="ECO:0000259" key="3">
    <source>
        <dbReference type="Pfam" id="PF00326"/>
    </source>
</evidence>
<dbReference type="Proteomes" id="UP000290289">
    <property type="component" value="Chromosome 15"/>
</dbReference>
<keyword evidence="6" id="KW-1185">Reference proteome</keyword>
<feature type="domain" description="Alfin N-terminal" evidence="4">
    <location>
        <begin position="346"/>
        <end position="414"/>
    </location>
</feature>
<dbReference type="GO" id="GO:0006355">
    <property type="term" value="P:regulation of DNA-templated transcription"/>
    <property type="evidence" value="ECO:0007669"/>
    <property type="project" value="InterPro"/>
</dbReference>
<protein>
    <submittedName>
        <fullName evidence="5">Uncharacterized protein</fullName>
    </submittedName>
</protein>
<proteinExistence type="predicted"/>
<feature type="domain" description="Peptidase S9 prolyl oligopeptidase catalytic" evidence="3">
    <location>
        <begin position="132"/>
        <end position="297"/>
    </location>
</feature>
<dbReference type="GO" id="GO:0008236">
    <property type="term" value="F:serine-type peptidase activity"/>
    <property type="evidence" value="ECO:0007669"/>
    <property type="project" value="InterPro"/>
</dbReference>
<keyword evidence="2" id="KW-0472">Membrane</keyword>
<dbReference type="PANTHER" id="PTHR12277:SF81">
    <property type="entry name" value="PROTEIN ABHD13"/>
    <property type="match status" value="1"/>
</dbReference>
<dbReference type="InterPro" id="IPR029058">
    <property type="entry name" value="AB_hydrolase_fold"/>
</dbReference>
<organism evidence="5 6">
    <name type="scientific">Malus domestica</name>
    <name type="common">Apple</name>
    <name type="synonym">Pyrus malus</name>
    <dbReference type="NCBI Taxonomy" id="3750"/>
    <lineage>
        <taxon>Eukaryota</taxon>
        <taxon>Viridiplantae</taxon>
        <taxon>Streptophyta</taxon>
        <taxon>Embryophyta</taxon>
        <taxon>Tracheophyta</taxon>
        <taxon>Spermatophyta</taxon>
        <taxon>Magnoliopsida</taxon>
        <taxon>eudicotyledons</taxon>
        <taxon>Gunneridae</taxon>
        <taxon>Pentapetalae</taxon>
        <taxon>rosids</taxon>
        <taxon>fabids</taxon>
        <taxon>Rosales</taxon>
        <taxon>Rosaceae</taxon>
        <taxon>Amygdaloideae</taxon>
        <taxon>Maleae</taxon>
        <taxon>Malus</taxon>
    </lineage>
</organism>
<dbReference type="GO" id="GO:0042393">
    <property type="term" value="F:histone binding"/>
    <property type="evidence" value="ECO:0007669"/>
    <property type="project" value="InterPro"/>
</dbReference>
<sequence>MVSYVNALLYGVGGLVVAGMALLVALQERLVYVPVLPGLTKSYPITPARLRLTYEDVWLHSSDGVRLHAWFIKLFPHCRGPTLLFFQENAGNIAHRLEMVRIMLQKLQCNVFMLSYRGYGASEGYPSQHGIIKDAQVALDHLSQRTDIDTSRIVVFGRSLGGAVGTVVTKNNPDKVAALIVENTFTSILDMAGVLLPFLKWFIGGSGSKGPKALNFLVRSPWSTIDVIGEVKQPILFLSGLQDEMIPPSHMQMLYAKAAAHNKQCVFVEFPTGMHMDTWLTGGDNYWRTVQEFLQQHVPAKNDDESSHTDRVCSEEEGGREREGRECTDMVMEVVGGETAAYSPRTVEEVFTDFKGRRAALIKALTTDMVNLCLYGFPNEEWEVNLPAEEVPPELPEPALGINFARDGMQERDYSGFRTTTSIEI</sequence>
<dbReference type="InterPro" id="IPR001375">
    <property type="entry name" value="Peptidase_S9_cat"/>
</dbReference>
<keyword evidence="2" id="KW-1133">Transmembrane helix</keyword>
<evidence type="ECO:0000259" key="4">
    <source>
        <dbReference type="Pfam" id="PF12165"/>
    </source>
</evidence>
<dbReference type="Pfam" id="PF12165">
    <property type="entry name" value="Alfin"/>
    <property type="match status" value="1"/>
</dbReference>
<comment type="caution">
    <text evidence="5">The sequence shown here is derived from an EMBL/GenBank/DDBJ whole genome shotgun (WGS) entry which is preliminary data.</text>
</comment>
<dbReference type="GO" id="GO:0016020">
    <property type="term" value="C:membrane"/>
    <property type="evidence" value="ECO:0007669"/>
    <property type="project" value="TreeGrafter"/>
</dbReference>
<accession>A0A498HT74</accession>
<dbReference type="GO" id="GO:0006508">
    <property type="term" value="P:proteolysis"/>
    <property type="evidence" value="ECO:0007669"/>
    <property type="project" value="InterPro"/>
</dbReference>
<dbReference type="Gene3D" id="3.40.50.1820">
    <property type="entry name" value="alpha/beta hydrolase"/>
    <property type="match status" value="1"/>
</dbReference>
<dbReference type="EMBL" id="RDQH01000341">
    <property type="protein sequence ID" value="RXH74768.1"/>
    <property type="molecule type" value="Genomic_DNA"/>
</dbReference>
<evidence type="ECO:0000256" key="2">
    <source>
        <dbReference type="SAM" id="Phobius"/>
    </source>
</evidence>
<feature type="region of interest" description="Disordered" evidence="1">
    <location>
        <begin position="300"/>
        <end position="323"/>
    </location>
</feature>
<dbReference type="InterPro" id="IPR021998">
    <property type="entry name" value="Alfin_N"/>
</dbReference>
<keyword evidence="2" id="KW-0812">Transmembrane</keyword>
<dbReference type="AlphaFoldDB" id="A0A498HT74"/>
<name>A0A498HT74_MALDO</name>
<dbReference type="PANTHER" id="PTHR12277">
    <property type="entry name" value="ALPHA/BETA HYDROLASE DOMAIN-CONTAINING PROTEIN"/>
    <property type="match status" value="1"/>
</dbReference>
<dbReference type="ESTHER" id="maldo-a0a498ht74">
    <property type="family name" value="ABHD13-BEM46"/>
</dbReference>
<evidence type="ECO:0000313" key="5">
    <source>
        <dbReference type="EMBL" id="RXH74768.1"/>
    </source>
</evidence>
<dbReference type="SUPFAM" id="SSF53474">
    <property type="entry name" value="alpha/beta-Hydrolases"/>
    <property type="match status" value="1"/>
</dbReference>
<feature type="transmembrane region" description="Helical" evidence="2">
    <location>
        <begin position="7"/>
        <end position="26"/>
    </location>
</feature>
<gene>
    <name evidence="5" type="ORF">DVH24_029489</name>
</gene>
<dbReference type="GO" id="GO:0008474">
    <property type="term" value="F:palmitoyl-(protein) hydrolase activity"/>
    <property type="evidence" value="ECO:0007669"/>
    <property type="project" value="TreeGrafter"/>
</dbReference>
<dbReference type="STRING" id="3750.A0A498HT74"/>
<evidence type="ECO:0000313" key="6">
    <source>
        <dbReference type="Proteomes" id="UP000290289"/>
    </source>
</evidence>